<organism evidence="1 2">
    <name type="scientific">Colletotrichum orchidophilum</name>
    <dbReference type="NCBI Taxonomy" id="1209926"/>
    <lineage>
        <taxon>Eukaryota</taxon>
        <taxon>Fungi</taxon>
        <taxon>Dikarya</taxon>
        <taxon>Ascomycota</taxon>
        <taxon>Pezizomycotina</taxon>
        <taxon>Sordariomycetes</taxon>
        <taxon>Hypocreomycetidae</taxon>
        <taxon>Glomerellales</taxon>
        <taxon>Glomerellaceae</taxon>
        <taxon>Colletotrichum</taxon>
    </lineage>
</organism>
<dbReference type="EMBL" id="MJBS01000281">
    <property type="protein sequence ID" value="OHE90313.1"/>
    <property type="molecule type" value="Genomic_DNA"/>
</dbReference>
<dbReference type="AlphaFoldDB" id="A0A1G4AMP4"/>
<reference evidence="1 2" key="1">
    <citation type="submission" date="2016-09" db="EMBL/GenBank/DDBJ databases">
        <authorList>
            <person name="Capua I."/>
            <person name="De Benedictis P."/>
            <person name="Joannis T."/>
            <person name="Lombin L.H."/>
            <person name="Cattoli G."/>
        </authorList>
    </citation>
    <scope>NUCLEOTIDE SEQUENCE [LARGE SCALE GENOMIC DNA]</scope>
    <source>
        <strain evidence="1 2">IMI 309357</strain>
    </source>
</reference>
<keyword evidence="2" id="KW-1185">Reference proteome</keyword>
<accession>A0A1G4AMP4</accession>
<evidence type="ECO:0000313" key="1">
    <source>
        <dbReference type="EMBL" id="OHE90313.1"/>
    </source>
</evidence>
<gene>
    <name evidence="1" type="ORF">CORC01_14386</name>
</gene>
<dbReference type="OrthoDB" id="4848569at2759"/>
<evidence type="ECO:0000313" key="2">
    <source>
        <dbReference type="Proteomes" id="UP000176998"/>
    </source>
</evidence>
<name>A0A1G4AMP4_9PEZI</name>
<sequence>MKDVESSSSRICVSAEIWARFIDFEGIQYISSLSNSCDKHHMVSVFKPEPLLPIDSVYIGENYLGVMQVLFCSSTQTPAAKRRRDLWWRIIRLGERDPSLIIQTDGLKIREIIPATKATDSQCSLWSVPPSGPVRPVQLEPSSPATQLSMLVCNLPGVTAYSVYWDYRIISFHAHVAGENLTFYEGCEDGVWMYFPLEEGEKISEIWKYSQFKRGSGLIFRTTYGRIAHLCPQPKLQPHPAPTLIDLPRQDKGSRLFFEHSPLGVRNLSFETPKPVSASDPPTLPEPLSKHPKSTFFESYFYSSALLDGVIKIVPCQRNLRGKQHIIGLLLQFPERRQSCVGQIRLDCLGSPLQLDDHQSIWLGFSTDDYRPFVSVLQLSESKPNEDLSWLEVQPCNTLEWWFSLRQCQVCYMGKSSPPTRL</sequence>
<dbReference type="RefSeq" id="XP_022467490.1">
    <property type="nucleotide sequence ID" value="XM_022625997.1"/>
</dbReference>
<dbReference type="STRING" id="1209926.A0A1G4AMP4"/>
<dbReference type="GeneID" id="34567507"/>
<dbReference type="Proteomes" id="UP000176998">
    <property type="component" value="Unassembled WGS sequence"/>
</dbReference>
<comment type="caution">
    <text evidence="1">The sequence shown here is derived from an EMBL/GenBank/DDBJ whole genome shotgun (WGS) entry which is preliminary data.</text>
</comment>
<protein>
    <submittedName>
        <fullName evidence="1">Uncharacterized protein</fullName>
    </submittedName>
</protein>
<proteinExistence type="predicted"/>